<accession>A0ABR2L708</accession>
<comment type="caution">
    <text evidence="3">The sequence shown here is derived from an EMBL/GenBank/DDBJ whole genome shotgun (WGS) entry which is preliminary data.</text>
</comment>
<feature type="coiled-coil region" evidence="1">
    <location>
        <begin position="999"/>
        <end position="1033"/>
    </location>
</feature>
<evidence type="ECO:0000313" key="4">
    <source>
        <dbReference type="Proteomes" id="UP001470230"/>
    </source>
</evidence>
<feature type="coiled-coil region" evidence="1">
    <location>
        <begin position="814"/>
        <end position="855"/>
    </location>
</feature>
<evidence type="ECO:0000256" key="1">
    <source>
        <dbReference type="SAM" id="Coils"/>
    </source>
</evidence>
<gene>
    <name evidence="3" type="ORF">M9Y10_001440</name>
</gene>
<sequence length="1033" mass="117529">MTHKINLTRQQKLDVVRLVKEYEFQNEKQDLENKKDQLENEITQIQTEVQQYRTERKEVENENTGIIKENKKLKKSINDLKRKLAKIKSDNSLVQIRRIGLYNEKEQALNERDNLRQQKEMLMSLFDVITTNNSLGEEEEEEEENNKTKENSEIYQQLNRLNQEVADRCNEISNLKSLLDTSTNLIKKLQTERNEILKTVSTSSSSGSSDKNKKTQKKQTLNKNLDDLASSIVKQNEAISTAMKEEPKRSVNTSKSSTQKSPAPKSSTQQSSTQKSSAPKSSAPKSSTGKSSTEKSSTEKSSTEKSSTQKSSTQKSSTQKSSTQKSSTQKSSTEKSSTQKSSTEKSSTPKSKPVKRDLTQSPRQQSATQVNGVISNLQKQISDLTKENTKLQSILEGAEEEHELIFMSLGISKYSTDDDDKDETNILEKQTSRITNEIKRIKDELSEKLEEIANLKQLLADSTNTIMQLTKEHDDTMQLIELQRQQDEEECSYSSSNQTILLENLDELVIQIENQNESMNQEISQKSYSNEPVLSPHKRDAQSHTTFKRPQNTISESFKKIQNELKEATALNLEKDAQIEELEENIRQLADEHKSILQALYGSDNNDEESNNSELIDNLDALNTNISQQNETINSAITEGGRRSLLNKVKRPSTNITRRNRTNRPQGQVIAALNKIRNDLKKATEANFDKDAKIEELENQINEIRSGFDVTERSVNISIADKTPQETIESQKRKINELENQNKASTEKIQQLSTEVKELKDNLNQIYTSVKKVNKLIGCNSCKEEEDYERSNGKFINIAQNLESKLMKFITKSAAEQSDSSTDLEKKIIELNEQVNQLQNECKALNLEKNAVLSVLGVNDEDSDHGDEEYILQTKSPLFKQVQSMTKTVEDQLNQINELKRHLVSAAKTIQQLSNERYSFMQALMPGEPVVQLDSATNNLFKNLEALGLQITKQNEDINSAIEEDITLDARTESSPVIKSPRRERERLQRPQNFVISALNKIRSQLENAQQEISDKEIKIAQLEKKIESFQKA</sequence>
<dbReference type="Proteomes" id="UP001470230">
    <property type="component" value="Unassembled WGS sequence"/>
</dbReference>
<feature type="region of interest" description="Disordered" evidence="2">
    <location>
        <begin position="198"/>
        <end position="372"/>
    </location>
</feature>
<evidence type="ECO:0000313" key="3">
    <source>
        <dbReference type="EMBL" id="KAK8899139.1"/>
    </source>
</evidence>
<evidence type="ECO:0008006" key="5">
    <source>
        <dbReference type="Google" id="ProtNLM"/>
    </source>
</evidence>
<feature type="compositionally biased region" description="Low complexity" evidence="2">
    <location>
        <begin position="304"/>
        <end position="351"/>
    </location>
</feature>
<feature type="coiled-coil region" evidence="1">
    <location>
        <begin position="680"/>
        <end position="769"/>
    </location>
</feature>
<feature type="coiled-coil region" evidence="1">
    <location>
        <begin position="431"/>
        <end position="472"/>
    </location>
</feature>
<reference evidence="3 4" key="1">
    <citation type="submission" date="2024-04" db="EMBL/GenBank/DDBJ databases">
        <title>Tritrichomonas musculus Genome.</title>
        <authorList>
            <person name="Alves-Ferreira E."/>
            <person name="Grigg M."/>
            <person name="Lorenzi H."/>
            <person name="Galac M."/>
        </authorList>
    </citation>
    <scope>NUCLEOTIDE SEQUENCE [LARGE SCALE GENOMIC DNA]</scope>
    <source>
        <strain evidence="3 4">EAF2021</strain>
    </source>
</reference>
<proteinExistence type="predicted"/>
<feature type="compositionally biased region" description="Basic and acidic residues" evidence="2">
    <location>
        <begin position="292"/>
        <end position="303"/>
    </location>
</feature>
<keyword evidence="4" id="KW-1185">Reference proteome</keyword>
<feature type="region of interest" description="Disordered" evidence="2">
    <location>
        <begin position="131"/>
        <end position="151"/>
    </location>
</feature>
<feature type="region of interest" description="Disordered" evidence="2">
    <location>
        <begin position="520"/>
        <end position="547"/>
    </location>
</feature>
<feature type="compositionally biased region" description="Low complexity" evidence="2">
    <location>
        <begin position="259"/>
        <end position="291"/>
    </location>
</feature>
<protein>
    <recommendedName>
        <fullName evidence="5">Viral A-type inclusion protein</fullName>
    </recommendedName>
</protein>
<organism evidence="3 4">
    <name type="scientific">Tritrichomonas musculus</name>
    <dbReference type="NCBI Taxonomy" id="1915356"/>
    <lineage>
        <taxon>Eukaryota</taxon>
        <taxon>Metamonada</taxon>
        <taxon>Parabasalia</taxon>
        <taxon>Tritrichomonadida</taxon>
        <taxon>Tritrichomonadidae</taxon>
        <taxon>Tritrichomonas</taxon>
    </lineage>
</organism>
<keyword evidence="1" id="KW-0175">Coiled coil</keyword>
<dbReference type="EMBL" id="JAPFFF010000001">
    <property type="protein sequence ID" value="KAK8899139.1"/>
    <property type="molecule type" value="Genomic_DNA"/>
</dbReference>
<evidence type="ECO:0000256" key="2">
    <source>
        <dbReference type="SAM" id="MobiDB-lite"/>
    </source>
</evidence>
<feature type="compositionally biased region" description="Polar residues" evidence="2">
    <location>
        <begin position="520"/>
        <end position="532"/>
    </location>
</feature>
<feature type="coiled-coil region" evidence="1">
    <location>
        <begin position="565"/>
        <end position="639"/>
    </location>
</feature>
<name>A0ABR2L708_9EUKA</name>
<feature type="coiled-coil region" evidence="1">
    <location>
        <begin position="882"/>
        <end position="916"/>
    </location>
</feature>
<feature type="compositionally biased region" description="Polar residues" evidence="2">
    <location>
        <begin position="359"/>
        <end position="372"/>
    </location>
</feature>